<accession>A0A4Y5NSI5</accession>
<dbReference type="EMBL" id="MK778457">
    <property type="protein sequence ID" value="QCW18514.1"/>
    <property type="molecule type" value="Genomic_DNA"/>
</dbReference>
<evidence type="ECO:0000313" key="2">
    <source>
        <dbReference type="Proteomes" id="UP000306677"/>
    </source>
</evidence>
<protein>
    <submittedName>
        <fullName evidence="1">Super-infection exclusion protein</fullName>
    </submittedName>
</protein>
<dbReference type="Proteomes" id="UP000306677">
    <property type="component" value="Segment"/>
</dbReference>
<evidence type="ECO:0000313" key="1">
    <source>
        <dbReference type="EMBL" id="QCW18514.1"/>
    </source>
</evidence>
<organism evidence="1 2">
    <name type="scientific">Escherichia phage vB_EcoS_W011D</name>
    <dbReference type="NCBI Taxonomy" id="2575323"/>
    <lineage>
        <taxon>Viruses</taxon>
        <taxon>Duplodnaviria</taxon>
        <taxon>Heunggongvirae</taxon>
        <taxon>Uroviricota</taxon>
        <taxon>Caudoviricetes</taxon>
        <taxon>Drexlerviridae</taxon>
        <taxon>Tempevirinae</taxon>
        <taxon>Changchunvirus</taxon>
        <taxon>Changchunvirus W011D</taxon>
    </lineage>
</organism>
<proteinExistence type="predicted"/>
<sequence>MSASKPKEENKMKKMIAVLIAAVALTGCANMPKRECTAIYENSGMDYEVAIFGVKRINDHTFVKPGYPFSYHWVSIENFKNADCSI</sequence>
<name>A0A4Y5NSI5_9CAUD</name>
<reference evidence="1 2" key="1">
    <citation type="submission" date="2019-04" db="EMBL/GenBank/DDBJ databases">
        <authorList>
            <person name="Wang X."/>
        </authorList>
    </citation>
    <scope>NUCLEOTIDE SEQUENCE [LARGE SCALE GENOMIC DNA]</scope>
</reference>
<keyword evidence="2" id="KW-1185">Reference proteome</keyword>
<dbReference type="PROSITE" id="PS51257">
    <property type="entry name" value="PROKAR_LIPOPROTEIN"/>
    <property type="match status" value="1"/>
</dbReference>
<gene>
    <name evidence="1" type="ORF">vBEcoSW011D_71</name>
</gene>